<reference evidence="7 8" key="1">
    <citation type="journal article" date="2013" name="Curr. Biol.">
        <title>The Genome of the Foraminiferan Reticulomyxa filosa.</title>
        <authorList>
            <person name="Glockner G."/>
            <person name="Hulsmann N."/>
            <person name="Schleicher M."/>
            <person name="Noegel A.A."/>
            <person name="Eichinger L."/>
            <person name="Gallinger C."/>
            <person name="Pawlowski J."/>
            <person name="Sierra R."/>
            <person name="Euteneuer U."/>
            <person name="Pillet L."/>
            <person name="Moustafa A."/>
            <person name="Platzer M."/>
            <person name="Groth M."/>
            <person name="Szafranski K."/>
            <person name="Schliwa M."/>
        </authorList>
    </citation>
    <scope>NUCLEOTIDE SEQUENCE [LARGE SCALE GENOMIC DNA]</scope>
</reference>
<organism evidence="7 8">
    <name type="scientific">Reticulomyxa filosa</name>
    <dbReference type="NCBI Taxonomy" id="46433"/>
    <lineage>
        <taxon>Eukaryota</taxon>
        <taxon>Sar</taxon>
        <taxon>Rhizaria</taxon>
        <taxon>Retaria</taxon>
        <taxon>Foraminifera</taxon>
        <taxon>Monothalamids</taxon>
        <taxon>Reticulomyxidae</taxon>
        <taxon>Reticulomyxa</taxon>
    </lineage>
</organism>
<dbReference type="PROSITE" id="PS00411">
    <property type="entry name" value="KINESIN_MOTOR_1"/>
    <property type="match status" value="1"/>
</dbReference>
<evidence type="ECO:0000256" key="2">
    <source>
        <dbReference type="ARBA" id="ARBA00022840"/>
    </source>
</evidence>
<sequence length="701" mass="81351">MSHESLSKPGTSSTNSESVQVVVRCRSLSDSEIAKGCKELRLFIWTYSIIIIIFFFLHDKEVVQVKEETGEVYLRLCGVNKDKTTTERKFTFDYAFGPKCTQEQVYHATGRSIVDSVLEGYNGTIFAYGQTGTGKTFTMEGNGNHYTSNTLRGIIPRSLEPVFNTIALQRDRQYLVRIAFIEIYNDNILDLLNPNRTNLELKEHPDTGVYIKGLTMQDVSTIEDIYKYLEKGKQNRHTAETRMNRDSSRSHSIFTLYMETCSQLNASNPNEGDAHIRAGKLHLVDLAGSERQSKTQATGLQFTEAVNINLSLSALGNLIFALTQKRKAKHIPYRDSKLTRILQDSLGGNSKTVMIANIGPADYNLDETLSTLRFASRAKKIRNKPQINEDPKDALLKQYQQQIALLSFIFSLKDQLKEIATTKTDIHIPFRADSREVPTETTARNKELVKEKLEEVEKQNEFEKQFQILFVCVKQLQRKMQKETEQLEAAARAELQKKQETEAQIQMKTKVLEEKKQMQEQLKMKLEELEKKIIDSNKVVTEEAAREEITLSQRKEELNKKKLQQEKYERIVRQQKSENMKLKEKYESQEAELNDKTNKLKKLLHMYNNLTEEIEDTQAQFQHKREDLLETVRVLDKQIKLKDAIIKCFIPAAEVQKLRERIVWNDTKEKWIIQPLNFDQFRKFCKVNSTYYYFLKNIVNI</sequence>
<evidence type="ECO:0000256" key="1">
    <source>
        <dbReference type="ARBA" id="ARBA00022741"/>
    </source>
</evidence>
<dbReference type="GO" id="GO:0008017">
    <property type="term" value="F:microtubule binding"/>
    <property type="evidence" value="ECO:0007669"/>
    <property type="project" value="InterPro"/>
</dbReference>
<evidence type="ECO:0000256" key="5">
    <source>
        <dbReference type="SAM" id="Coils"/>
    </source>
</evidence>
<dbReference type="PROSITE" id="PS50067">
    <property type="entry name" value="KINESIN_MOTOR_2"/>
    <property type="match status" value="1"/>
</dbReference>
<dbReference type="InterPro" id="IPR027417">
    <property type="entry name" value="P-loop_NTPase"/>
</dbReference>
<dbReference type="AlphaFoldDB" id="X6MYR9"/>
<dbReference type="GO" id="GO:0003777">
    <property type="term" value="F:microtubule motor activity"/>
    <property type="evidence" value="ECO:0007669"/>
    <property type="project" value="InterPro"/>
</dbReference>
<dbReference type="OrthoDB" id="3176171at2759"/>
<dbReference type="InterPro" id="IPR019821">
    <property type="entry name" value="Kinesin_motor_CS"/>
</dbReference>
<keyword evidence="4" id="KW-0493">Microtubule</keyword>
<keyword evidence="1 3" id="KW-0547">Nucleotide-binding</keyword>
<dbReference type="GO" id="GO:0007018">
    <property type="term" value="P:microtubule-based movement"/>
    <property type="evidence" value="ECO:0007669"/>
    <property type="project" value="InterPro"/>
</dbReference>
<dbReference type="InterPro" id="IPR027640">
    <property type="entry name" value="Kinesin-like_fam"/>
</dbReference>
<gene>
    <name evidence="7" type="ORF">RFI_18040</name>
</gene>
<dbReference type="SMART" id="SM00129">
    <property type="entry name" value="KISc"/>
    <property type="match status" value="1"/>
</dbReference>
<proteinExistence type="inferred from homology"/>
<dbReference type="GO" id="GO:0005874">
    <property type="term" value="C:microtubule"/>
    <property type="evidence" value="ECO:0007669"/>
    <property type="project" value="UniProtKB-KW"/>
</dbReference>
<dbReference type="InterPro" id="IPR036961">
    <property type="entry name" value="Kinesin_motor_dom_sf"/>
</dbReference>
<keyword evidence="2 3" id="KW-0067">ATP-binding</keyword>
<evidence type="ECO:0000256" key="4">
    <source>
        <dbReference type="RuleBase" id="RU000394"/>
    </source>
</evidence>
<keyword evidence="3 4" id="KW-0505">Motor protein</keyword>
<dbReference type="Gene3D" id="3.40.850.10">
    <property type="entry name" value="Kinesin motor domain"/>
    <property type="match status" value="1"/>
</dbReference>
<name>X6MYR9_RETFI</name>
<dbReference type="FunFam" id="3.40.850.10:FF:000082">
    <property type="entry name" value="OSM3-like kinesin"/>
    <property type="match status" value="1"/>
</dbReference>
<dbReference type="Proteomes" id="UP000023152">
    <property type="component" value="Unassembled WGS sequence"/>
</dbReference>
<dbReference type="PRINTS" id="PR00380">
    <property type="entry name" value="KINESINHEAVY"/>
</dbReference>
<feature type="domain" description="Kinesin motor" evidence="6">
    <location>
        <begin position="18"/>
        <end position="381"/>
    </location>
</feature>
<evidence type="ECO:0000256" key="3">
    <source>
        <dbReference type="PROSITE-ProRule" id="PRU00283"/>
    </source>
</evidence>
<keyword evidence="8" id="KW-1185">Reference proteome</keyword>
<evidence type="ECO:0000313" key="8">
    <source>
        <dbReference type="Proteomes" id="UP000023152"/>
    </source>
</evidence>
<feature type="coiled-coil region" evidence="5">
    <location>
        <begin position="439"/>
        <end position="627"/>
    </location>
</feature>
<comment type="similarity">
    <text evidence="3 4">Belongs to the TRAFAC class myosin-kinesin ATPase superfamily. Kinesin family.</text>
</comment>
<dbReference type="PANTHER" id="PTHR47969">
    <property type="entry name" value="CHROMOSOME-ASSOCIATED KINESIN KIF4A-RELATED"/>
    <property type="match status" value="1"/>
</dbReference>
<dbReference type="SUPFAM" id="SSF52540">
    <property type="entry name" value="P-loop containing nucleoside triphosphate hydrolases"/>
    <property type="match status" value="1"/>
</dbReference>
<evidence type="ECO:0000259" key="6">
    <source>
        <dbReference type="PROSITE" id="PS50067"/>
    </source>
</evidence>
<comment type="caution">
    <text evidence="7">The sequence shown here is derived from an EMBL/GenBank/DDBJ whole genome shotgun (WGS) entry which is preliminary data.</text>
</comment>
<protein>
    <recommendedName>
        <fullName evidence="4">Kinesin-like protein</fullName>
    </recommendedName>
</protein>
<feature type="binding site" evidence="3">
    <location>
        <begin position="129"/>
        <end position="136"/>
    </location>
    <ligand>
        <name>ATP</name>
        <dbReference type="ChEBI" id="CHEBI:30616"/>
    </ligand>
</feature>
<dbReference type="InterPro" id="IPR001752">
    <property type="entry name" value="Kinesin_motor_dom"/>
</dbReference>
<evidence type="ECO:0000313" key="7">
    <source>
        <dbReference type="EMBL" id="ETO19190.1"/>
    </source>
</evidence>
<dbReference type="OMA" id="GKYRYSN"/>
<dbReference type="Pfam" id="PF00225">
    <property type="entry name" value="Kinesin"/>
    <property type="match status" value="1"/>
</dbReference>
<dbReference type="EMBL" id="ASPP01013926">
    <property type="protein sequence ID" value="ETO19190.1"/>
    <property type="molecule type" value="Genomic_DNA"/>
</dbReference>
<accession>X6MYR9</accession>
<dbReference type="GO" id="GO:0005524">
    <property type="term" value="F:ATP binding"/>
    <property type="evidence" value="ECO:0007669"/>
    <property type="project" value="UniProtKB-UniRule"/>
</dbReference>
<keyword evidence="5" id="KW-0175">Coiled coil</keyword>